<evidence type="ECO:0000256" key="1">
    <source>
        <dbReference type="SAM" id="Coils"/>
    </source>
</evidence>
<dbReference type="EMBL" id="JAHBMH010000073">
    <property type="protein sequence ID" value="KAK1932653.1"/>
    <property type="molecule type" value="Genomic_DNA"/>
</dbReference>
<name>A0AAD9G6C6_BABDI</name>
<feature type="transmembrane region" description="Helical" evidence="3">
    <location>
        <begin position="76"/>
        <end position="102"/>
    </location>
</feature>
<dbReference type="AlphaFoldDB" id="A0AAD9G6C6"/>
<feature type="transmembrane region" description="Helical" evidence="3">
    <location>
        <begin position="139"/>
        <end position="162"/>
    </location>
</feature>
<keyword evidence="5" id="KW-1185">Reference proteome</keyword>
<protein>
    <recommendedName>
        <fullName evidence="6">Transmembrane protein</fullName>
    </recommendedName>
</protein>
<accession>A0AAD9G6C6</accession>
<comment type="caution">
    <text evidence="4">The sequence shown here is derived from an EMBL/GenBank/DDBJ whole genome shotgun (WGS) entry which is preliminary data.</text>
</comment>
<feature type="transmembrane region" description="Helical" evidence="3">
    <location>
        <begin position="183"/>
        <end position="205"/>
    </location>
</feature>
<evidence type="ECO:0000313" key="4">
    <source>
        <dbReference type="EMBL" id="KAK1932653.1"/>
    </source>
</evidence>
<evidence type="ECO:0008006" key="6">
    <source>
        <dbReference type="Google" id="ProtNLM"/>
    </source>
</evidence>
<gene>
    <name evidence="4" type="ORF">X943_000169</name>
</gene>
<feature type="region of interest" description="Disordered" evidence="2">
    <location>
        <begin position="1119"/>
        <end position="1142"/>
    </location>
</feature>
<keyword evidence="3" id="KW-0472">Membrane</keyword>
<feature type="region of interest" description="Disordered" evidence="2">
    <location>
        <begin position="668"/>
        <end position="698"/>
    </location>
</feature>
<keyword evidence="3" id="KW-1133">Transmembrane helix</keyword>
<keyword evidence="3" id="KW-0812">Transmembrane</keyword>
<dbReference type="Proteomes" id="UP001195914">
    <property type="component" value="Unassembled WGS sequence"/>
</dbReference>
<proteinExistence type="predicted"/>
<feature type="transmembrane region" description="Helical" evidence="3">
    <location>
        <begin position="315"/>
        <end position="338"/>
    </location>
</feature>
<feature type="compositionally biased region" description="Polar residues" evidence="2">
    <location>
        <begin position="1119"/>
        <end position="1140"/>
    </location>
</feature>
<feature type="transmembrane region" description="Helical" evidence="3">
    <location>
        <begin position="114"/>
        <end position="133"/>
    </location>
</feature>
<evidence type="ECO:0000256" key="3">
    <source>
        <dbReference type="SAM" id="Phobius"/>
    </source>
</evidence>
<reference evidence="4" key="2">
    <citation type="submission" date="2021-05" db="EMBL/GenBank/DDBJ databases">
        <authorList>
            <person name="Pain A."/>
        </authorList>
    </citation>
    <scope>NUCLEOTIDE SEQUENCE</scope>
    <source>
        <strain evidence="4">1802A</strain>
    </source>
</reference>
<evidence type="ECO:0000313" key="5">
    <source>
        <dbReference type="Proteomes" id="UP001195914"/>
    </source>
</evidence>
<feature type="transmembrane region" description="Helical" evidence="3">
    <location>
        <begin position="211"/>
        <end position="232"/>
    </location>
</feature>
<organism evidence="4 5">
    <name type="scientific">Babesia divergens</name>
    <dbReference type="NCBI Taxonomy" id="32595"/>
    <lineage>
        <taxon>Eukaryota</taxon>
        <taxon>Sar</taxon>
        <taxon>Alveolata</taxon>
        <taxon>Apicomplexa</taxon>
        <taxon>Aconoidasida</taxon>
        <taxon>Piroplasmida</taxon>
        <taxon>Babesiidae</taxon>
        <taxon>Babesia</taxon>
    </lineage>
</organism>
<reference evidence="4" key="1">
    <citation type="journal article" date="2014" name="Nucleic Acids Res.">
        <title>The evolutionary dynamics of variant antigen genes in Babesia reveal a history of genomic innovation underlying host-parasite interaction.</title>
        <authorList>
            <person name="Jackson A.P."/>
            <person name="Otto T.D."/>
            <person name="Darby A."/>
            <person name="Ramaprasad A."/>
            <person name="Xia D."/>
            <person name="Echaide I.E."/>
            <person name="Farber M."/>
            <person name="Gahlot S."/>
            <person name="Gamble J."/>
            <person name="Gupta D."/>
            <person name="Gupta Y."/>
            <person name="Jackson L."/>
            <person name="Malandrin L."/>
            <person name="Malas T.B."/>
            <person name="Moussa E."/>
            <person name="Nair M."/>
            <person name="Reid A.J."/>
            <person name="Sanders M."/>
            <person name="Sharma J."/>
            <person name="Tracey A."/>
            <person name="Quail M.A."/>
            <person name="Weir W."/>
            <person name="Wastling J.M."/>
            <person name="Hall N."/>
            <person name="Willadsen P."/>
            <person name="Lingelbach K."/>
            <person name="Shiels B."/>
            <person name="Tait A."/>
            <person name="Berriman M."/>
            <person name="Allred D.R."/>
            <person name="Pain A."/>
        </authorList>
    </citation>
    <scope>NUCLEOTIDE SEQUENCE</scope>
    <source>
        <strain evidence="4">1802A</strain>
    </source>
</reference>
<sequence length="1199" mass="134137">MVLGSFCKALRGRTPLYADALVNEFRKVEQVDRHWELPFRRRYLASKEAECRSIAKSLLIYGFTQWDVNTLLCGAFVAQAVLGAVMLAPISIIISFFALCCLLQLRMHRDKLTLYYSMVSFGSYIILMINLMIVQPENLFSYGGVNAVIATSFVHFVILALLGRHTVGRNFERFADTCLQFKIPTVIECHALLTGVIACLGITFAVVHLYYMAYTCLIVVLFTSFARLSFVVSPKDRDTAESLEHEAEPSSMAWSFICSCLPVVRCVMNVLFTLMSLTVSIATLVDGHILSLGHQDSFKAWESANALIGEYTFSFKALACLMSLSLVIILALQICFFLQMVLRSPRLRNALQRRTIFMGKSCIDRKGNFYYAYYNYTVDSRGYVIDVETIGKSQLNGYDRSSLTCYDIYLAMQRRALHALCQRTIYCHVPIFHLYTAEKDSNALVRNRVRLEKMAAELEELVAQERLRRREARLERERLRRLQAELDNRPQFISTSIPCGLEVSIPSQSVNDTFSEIRGEVDSYKRTFSIPLDMSLQDVDDIPAISRMKDRLYQRRCVTTSVTDDFYWRAPGIIDRVRCSWLDNFDGDPMPSGRPLHPVTSRVVRNPTKGEFNFNKIDNTLSTIFMGLEILNADGQPVRRAMNASNSNMVQCSGAANIDLSDGSFTNRFTPMSNDAPTRPQLELPSPSHLPPPSARSGVVCIDISDSASPPSQLPDDVKSSVSNGANIKMRTPQSVHFIDIDTTKSAITGVEMPQPTLGSSQRGVDAQHKWSWLDETVNKALGNTTVGINRFLKEATVGPEQAWIKNHPDDNDISYDRIRPIEEALEGQYYVNEHGQLVVKSGNRYVPARYHGKRSVKKLAAYFSSPKKQPPVTETIDIPMESDTDEDTYEYDFSKVVTSPTHSSMLYTFSNDMVPKPHLSPHASRYVMLSDSIDNDKYSSRVTDTISPSVITPCRQGTGEISNRSNFILTREYEVYPPFNLTNMGEKQLGTCSAAQVGISNLDNPDNIDEGDVSSLRALGSGEYGGDAIVTASSAVTSPRTMRRIAAAQHLPLALDSRHEKVYHVFPESRRDHAIMDRAMPHARAYVDSVATTPSSTVAAHRQKMNGSTGCDFTNRYTESGGDSVTSPGSSVATQSASATPVHPVLPRRQWRNEFDFSPVTIHSAEDVMRELMRDVDMGDSGAEDHGSDVSYDFIFGR</sequence>
<evidence type="ECO:0000256" key="2">
    <source>
        <dbReference type="SAM" id="MobiDB-lite"/>
    </source>
</evidence>
<keyword evidence="1" id="KW-0175">Coiled coil</keyword>
<feature type="coiled-coil region" evidence="1">
    <location>
        <begin position="441"/>
        <end position="489"/>
    </location>
</feature>